<organism evidence="12 13">
    <name type="scientific">Aquimarina intermedia</name>
    <dbReference type="NCBI Taxonomy" id="350814"/>
    <lineage>
        <taxon>Bacteria</taxon>
        <taxon>Pseudomonadati</taxon>
        <taxon>Bacteroidota</taxon>
        <taxon>Flavobacteriia</taxon>
        <taxon>Flavobacteriales</taxon>
        <taxon>Flavobacteriaceae</taxon>
        <taxon>Aquimarina</taxon>
    </lineage>
</organism>
<keyword evidence="9" id="KW-0472">Membrane</keyword>
<dbReference type="InterPro" id="IPR054585">
    <property type="entry name" value="NDH2-like_C"/>
</dbReference>
<dbReference type="InterPro" id="IPR023753">
    <property type="entry name" value="FAD/NAD-binding_dom"/>
</dbReference>
<keyword evidence="6" id="KW-0560">Oxidoreductase</keyword>
<name>A0A5S5C494_9FLAO</name>
<keyword evidence="9" id="KW-0812">Transmembrane</keyword>
<gene>
    <name evidence="12" type="ORF">BD809_10621</name>
</gene>
<keyword evidence="7" id="KW-0520">NAD</keyword>
<evidence type="ECO:0000256" key="1">
    <source>
        <dbReference type="ARBA" id="ARBA00005272"/>
    </source>
</evidence>
<dbReference type="PRINTS" id="PR00368">
    <property type="entry name" value="FADPNR"/>
</dbReference>
<comment type="similarity">
    <text evidence="1">Belongs to the NADH dehydrogenase family.</text>
</comment>
<dbReference type="Gene3D" id="3.50.50.100">
    <property type="match status" value="1"/>
</dbReference>
<dbReference type="InterPro" id="IPR036188">
    <property type="entry name" value="FAD/NAD-bd_sf"/>
</dbReference>
<dbReference type="RefSeq" id="WP_148782810.1">
    <property type="nucleotide sequence ID" value="NZ_VNHU01000006.1"/>
</dbReference>
<comment type="catalytic activity">
    <reaction evidence="8">
        <text>a quinone + NADH + H(+) = a quinol + NAD(+)</text>
        <dbReference type="Rhea" id="RHEA:46160"/>
        <dbReference type="ChEBI" id="CHEBI:15378"/>
        <dbReference type="ChEBI" id="CHEBI:24646"/>
        <dbReference type="ChEBI" id="CHEBI:57540"/>
        <dbReference type="ChEBI" id="CHEBI:57945"/>
        <dbReference type="ChEBI" id="CHEBI:132124"/>
        <dbReference type="EC" id="1.6.5.9"/>
    </reaction>
</comment>
<evidence type="ECO:0000313" key="12">
    <source>
        <dbReference type="EMBL" id="TYP72773.1"/>
    </source>
</evidence>
<dbReference type="Pfam" id="PF07992">
    <property type="entry name" value="Pyr_redox_2"/>
    <property type="match status" value="1"/>
</dbReference>
<keyword evidence="3" id="KW-0285">Flavoprotein</keyword>
<dbReference type="Pfam" id="PF22366">
    <property type="entry name" value="NDH2_C"/>
    <property type="match status" value="1"/>
</dbReference>
<dbReference type="EMBL" id="VNHU01000006">
    <property type="protein sequence ID" value="TYP72773.1"/>
    <property type="molecule type" value="Genomic_DNA"/>
</dbReference>
<keyword evidence="5" id="KW-0809">Transit peptide</keyword>
<evidence type="ECO:0000256" key="5">
    <source>
        <dbReference type="ARBA" id="ARBA00022946"/>
    </source>
</evidence>
<evidence type="ECO:0000256" key="8">
    <source>
        <dbReference type="ARBA" id="ARBA00047599"/>
    </source>
</evidence>
<feature type="transmembrane region" description="Helical" evidence="9">
    <location>
        <begin position="371"/>
        <end position="391"/>
    </location>
</feature>
<evidence type="ECO:0000256" key="7">
    <source>
        <dbReference type="ARBA" id="ARBA00023027"/>
    </source>
</evidence>
<dbReference type="OrthoDB" id="9781621at2"/>
<feature type="domain" description="FAD/NAD(P)-binding" evidence="10">
    <location>
        <begin position="10"/>
        <end position="329"/>
    </location>
</feature>
<evidence type="ECO:0000256" key="4">
    <source>
        <dbReference type="ARBA" id="ARBA00022827"/>
    </source>
</evidence>
<evidence type="ECO:0000259" key="10">
    <source>
        <dbReference type="Pfam" id="PF07992"/>
    </source>
</evidence>
<dbReference type="PRINTS" id="PR00411">
    <property type="entry name" value="PNDRDTASEI"/>
</dbReference>
<dbReference type="PANTHER" id="PTHR43706">
    <property type="entry name" value="NADH DEHYDROGENASE"/>
    <property type="match status" value="1"/>
</dbReference>
<evidence type="ECO:0000259" key="11">
    <source>
        <dbReference type="Pfam" id="PF22366"/>
    </source>
</evidence>
<dbReference type="PANTHER" id="PTHR43706:SF47">
    <property type="entry name" value="EXTERNAL NADH-UBIQUINONE OXIDOREDUCTASE 1, MITOCHONDRIAL-RELATED"/>
    <property type="match status" value="1"/>
</dbReference>
<dbReference type="Proteomes" id="UP000324376">
    <property type="component" value="Unassembled WGS sequence"/>
</dbReference>
<comment type="caution">
    <text evidence="12">The sequence shown here is derived from an EMBL/GenBank/DDBJ whole genome shotgun (WGS) entry which is preliminary data.</text>
</comment>
<proteinExistence type="inferred from homology"/>
<evidence type="ECO:0000256" key="9">
    <source>
        <dbReference type="SAM" id="Phobius"/>
    </source>
</evidence>
<feature type="domain" description="External alternative NADH-ubiquinone oxidoreductase-like C-terminal" evidence="11">
    <location>
        <begin position="353"/>
        <end position="407"/>
    </location>
</feature>
<evidence type="ECO:0000256" key="6">
    <source>
        <dbReference type="ARBA" id="ARBA00023002"/>
    </source>
</evidence>
<keyword evidence="4" id="KW-0274">FAD</keyword>
<dbReference type="GO" id="GO:0050136">
    <property type="term" value="F:NADH dehydrogenase (quinone) (non-electrogenic) activity"/>
    <property type="evidence" value="ECO:0007669"/>
    <property type="project" value="UniProtKB-EC"/>
</dbReference>
<keyword evidence="9" id="KW-1133">Transmembrane helix</keyword>
<dbReference type="EC" id="1.6.5.9" evidence="2"/>
<evidence type="ECO:0000256" key="3">
    <source>
        <dbReference type="ARBA" id="ARBA00022630"/>
    </source>
</evidence>
<keyword evidence="13" id="KW-1185">Reference proteome</keyword>
<dbReference type="SUPFAM" id="SSF51905">
    <property type="entry name" value="FAD/NAD(P)-binding domain"/>
    <property type="match status" value="2"/>
</dbReference>
<protein>
    <recommendedName>
        <fullName evidence="2">NADH:ubiquinone reductase (non-electrogenic)</fullName>
        <ecNumber evidence="2">1.6.5.9</ecNumber>
    </recommendedName>
</protein>
<sequence length="432" mass="49134">MNIPFSNLPRLVIIGGGFAGVALARNLIKENLQIVVLDRHNYHTFQPLLYQVSIAGLEPDSIAYPFRKIIKKGKNSYFRMAEVQSIDPDKTQVHTNIGSISYDYLVIATGTRTNFFGNEVIERNAMRMKNLPQALNLRSLMLENLEQAVITTDPEKRKELMTFVLAGGGPTGVELSGGIAELKNHVLPRDYPDMDFDEMEIHLIEGAERLLPPMSEHASKKAEEFLNELGVIIHLKTQVTNYEKKLVSTNTDLSLRSATFIWSAGVTGAPVEGIQASSLIDKINRYKVNRYNQIEGYTNIYALGDIAYMETEDFPRGHPMVAQPAIQQGKHLAKNLKRHFNNKAMKPFTYFDKGAMATVGRNKAVVDMGKLRFGGFIAWFVWMFIHLWFLVGFRNRLVTFFNWTYNYINYDKAARLIVRPFKNKEADTTQRV</sequence>
<accession>A0A5S5C494</accession>
<dbReference type="InterPro" id="IPR045024">
    <property type="entry name" value="NDH-2"/>
</dbReference>
<dbReference type="AlphaFoldDB" id="A0A5S5C494"/>
<reference evidence="12 13" key="1">
    <citation type="submission" date="2019-07" db="EMBL/GenBank/DDBJ databases">
        <title>Genomic Encyclopedia of Archaeal and Bacterial Type Strains, Phase II (KMG-II): from individual species to whole genera.</title>
        <authorList>
            <person name="Goeker M."/>
        </authorList>
    </citation>
    <scope>NUCLEOTIDE SEQUENCE [LARGE SCALE GENOMIC DNA]</scope>
    <source>
        <strain evidence="12 13">DSM 17527</strain>
    </source>
</reference>
<evidence type="ECO:0000256" key="2">
    <source>
        <dbReference type="ARBA" id="ARBA00012637"/>
    </source>
</evidence>
<evidence type="ECO:0000313" key="13">
    <source>
        <dbReference type="Proteomes" id="UP000324376"/>
    </source>
</evidence>